<organism evidence="3 4">
    <name type="scientific">Eleusine coracana subsp. coracana</name>
    <dbReference type="NCBI Taxonomy" id="191504"/>
    <lineage>
        <taxon>Eukaryota</taxon>
        <taxon>Viridiplantae</taxon>
        <taxon>Streptophyta</taxon>
        <taxon>Embryophyta</taxon>
        <taxon>Tracheophyta</taxon>
        <taxon>Spermatophyta</taxon>
        <taxon>Magnoliopsida</taxon>
        <taxon>Liliopsida</taxon>
        <taxon>Poales</taxon>
        <taxon>Poaceae</taxon>
        <taxon>PACMAD clade</taxon>
        <taxon>Chloridoideae</taxon>
        <taxon>Cynodonteae</taxon>
        <taxon>Eleusininae</taxon>
        <taxon>Eleusine</taxon>
    </lineage>
</organism>
<dbReference type="SUPFAM" id="SSF48452">
    <property type="entry name" value="TPR-like"/>
    <property type="match status" value="1"/>
</dbReference>
<dbReference type="PROSITE" id="PS50088">
    <property type="entry name" value="ANK_REPEAT"/>
    <property type="match status" value="3"/>
</dbReference>
<dbReference type="SMART" id="SM00248">
    <property type="entry name" value="ANK"/>
    <property type="match status" value="6"/>
</dbReference>
<dbReference type="Proteomes" id="UP001054889">
    <property type="component" value="Unassembled WGS sequence"/>
</dbReference>
<dbReference type="InterPro" id="IPR051616">
    <property type="entry name" value="Cul2-RING_E3_ligase_SR"/>
</dbReference>
<protein>
    <submittedName>
        <fullName evidence="3">Uncharacterized protein</fullName>
    </submittedName>
</protein>
<evidence type="ECO:0000256" key="2">
    <source>
        <dbReference type="PROSITE-ProRule" id="PRU00339"/>
    </source>
</evidence>
<dbReference type="SMART" id="SM00028">
    <property type="entry name" value="TPR"/>
    <property type="match status" value="1"/>
</dbReference>
<dbReference type="SUPFAM" id="SSF48403">
    <property type="entry name" value="Ankyrin repeat"/>
    <property type="match status" value="1"/>
</dbReference>
<evidence type="ECO:0000313" key="4">
    <source>
        <dbReference type="Proteomes" id="UP001054889"/>
    </source>
</evidence>
<reference evidence="3" key="1">
    <citation type="journal article" date="2018" name="DNA Res.">
        <title>Multiple hybrid de novo genome assembly of finger millet, an orphan allotetraploid crop.</title>
        <authorList>
            <person name="Hatakeyama M."/>
            <person name="Aluri S."/>
            <person name="Balachadran M.T."/>
            <person name="Sivarajan S.R."/>
            <person name="Patrignani A."/>
            <person name="Gruter S."/>
            <person name="Poveda L."/>
            <person name="Shimizu-Inatsugi R."/>
            <person name="Baeten J."/>
            <person name="Francoijs K.J."/>
            <person name="Nataraja K.N."/>
            <person name="Reddy Y.A.N."/>
            <person name="Phadnis S."/>
            <person name="Ravikumar R.L."/>
            <person name="Schlapbach R."/>
            <person name="Sreeman S.M."/>
            <person name="Shimizu K.K."/>
        </authorList>
    </citation>
    <scope>NUCLEOTIDE SEQUENCE</scope>
</reference>
<keyword evidence="4" id="KW-1185">Reference proteome</keyword>
<keyword evidence="2" id="KW-0802">TPR repeat</keyword>
<keyword evidence="1" id="KW-0040">ANK repeat</keyword>
<dbReference type="PANTHER" id="PTHR46224">
    <property type="entry name" value="ANKYRIN REPEAT FAMILY PROTEIN"/>
    <property type="match status" value="1"/>
</dbReference>
<dbReference type="PANTHER" id="PTHR46224:SF1">
    <property type="entry name" value="OS12G0634900 PROTEIN"/>
    <property type="match status" value="1"/>
</dbReference>
<feature type="repeat" description="ANK" evidence="1">
    <location>
        <begin position="120"/>
        <end position="152"/>
    </location>
</feature>
<proteinExistence type="predicted"/>
<feature type="repeat" description="ANK" evidence="1">
    <location>
        <begin position="157"/>
        <end position="189"/>
    </location>
</feature>
<dbReference type="Pfam" id="PF12796">
    <property type="entry name" value="Ank_2"/>
    <property type="match status" value="1"/>
</dbReference>
<feature type="repeat" description="ANK" evidence="1">
    <location>
        <begin position="189"/>
        <end position="221"/>
    </location>
</feature>
<dbReference type="Pfam" id="PF00023">
    <property type="entry name" value="Ank"/>
    <property type="match status" value="1"/>
</dbReference>
<accession>A0AAV5EN43</accession>
<dbReference type="InterPro" id="IPR036770">
    <property type="entry name" value="Ankyrin_rpt-contain_sf"/>
</dbReference>
<sequence>MPSRAASAAAAAIAEKMKDRNLPLPSAFQIRFNTDDEDEWPQEATLLSAAYSGNIRRLKEIATRLDADGRGADSTLRRTNFEGMNALHAAVGGKGLLPMCRYLVEEVRMDVNKRDTTNGKNMTPLQHAVSGGNLPALRYLLDKGADLHVASHLKGQEGITALHTAVEKGRCEIAKHLLLRGAHVDGESCRSTPLHAAVTGGHDSTVKILLDHHANPNKEVNLVTPVDIALDTPSLPCLKLLILAGAEVNGVNNPLARAALEGLTEAIKCLLEAAANPNIPNMFGKLPIEIAAEYGTREDVEIMFPFTSPIPTVTDWNVDGIISHIKLERKQLEDGDFVEKKRSELRRQGDDAFKKQEYTNLSALYTQKYMTNLFGIKYAAICGMWLHWSLCWHRMGDGKRALQDALMCKKLRPIWAKAYYRQGAALMLLKNYAKACEVLSEGLELDPESDEIDKLYWEAMELKSTSTTVA</sequence>
<dbReference type="InterPro" id="IPR011990">
    <property type="entry name" value="TPR-like_helical_dom_sf"/>
</dbReference>
<dbReference type="PROSITE" id="PS50005">
    <property type="entry name" value="TPR"/>
    <property type="match status" value="1"/>
</dbReference>
<dbReference type="Gene3D" id="1.25.40.10">
    <property type="entry name" value="Tetratricopeptide repeat domain"/>
    <property type="match status" value="1"/>
</dbReference>
<gene>
    <name evidence="3" type="primary">gb11676</name>
    <name evidence="3" type="ORF">PR202_gb11676</name>
</gene>
<reference evidence="3" key="2">
    <citation type="submission" date="2021-12" db="EMBL/GenBank/DDBJ databases">
        <title>Resequencing data analysis of finger millet.</title>
        <authorList>
            <person name="Hatakeyama M."/>
            <person name="Aluri S."/>
            <person name="Balachadran M.T."/>
            <person name="Sivarajan S.R."/>
            <person name="Poveda L."/>
            <person name="Shimizu-Inatsugi R."/>
            <person name="Schlapbach R."/>
            <person name="Sreeman S.M."/>
            <person name="Shimizu K.K."/>
        </authorList>
    </citation>
    <scope>NUCLEOTIDE SEQUENCE</scope>
</reference>
<dbReference type="Gene3D" id="1.25.40.20">
    <property type="entry name" value="Ankyrin repeat-containing domain"/>
    <property type="match status" value="3"/>
</dbReference>
<dbReference type="EMBL" id="BQKI01000076">
    <property type="protein sequence ID" value="GJN23974.1"/>
    <property type="molecule type" value="Genomic_DNA"/>
</dbReference>
<evidence type="ECO:0000256" key="1">
    <source>
        <dbReference type="PROSITE-ProRule" id="PRU00023"/>
    </source>
</evidence>
<dbReference type="InterPro" id="IPR019734">
    <property type="entry name" value="TPR_rpt"/>
</dbReference>
<name>A0AAV5EN43_ELECO</name>
<dbReference type="AlphaFoldDB" id="A0AAV5EN43"/>
<dbReference type="PROSITE" id="PS50297">
    <property type="entry name" value="ANK_REP_REGION"/>
    <property type="match status" value="3"/>
</dbReference>
<feature type="repeat" description="TPR" evidence="2">
    <location>
        <begin position="416"/>
        <end position="449"/>
    </location>
</feature>
<evidence type="ECO:0000313" key="3">
    <source>
        <dbReference type="EMBL" id="GJN23974.1"/>
    </source>
</evidence>
<comment type="caution">
    <text evidence="3">The sequence shown here is derived from an EMBL/GenBank/DDBJ whole genome shotgun (WGS) entry which is preliminary data.</text>
</comment>
<dbReference type="InterPro" id="IPR002110">
    <property type="entry name" value="Ankyrin_rpt"/>
</dbReference>